<dbReference type="Proteomes" id="UP001359886">
    <property type="component" value="Unassembled WGS sequence"/>
</dbReference>
<evidence type="ECO:0000313" key="1">
    <source>
        <dbReference type="EMBL" id="MEJ8569500.1"/>
    </source>
</evidence>
<dbReference type="Gene3D" id="2.60.120.620">
    <property type="entry name" value="q2cbj1_9rhob like domain"/>
    <property type="match status" value="1"/>
</dbReference>
<dbReference type="AlphaFoldDB" id="A0AAW9RCC5"/>
<keyword evidence="2" id="KW-1185">Reference proteome</keyword>
<sequence>MSATASKPEIRQWGSHATPVFSTRYPSEGVLNRELRKFILDQESQGERYRNPDYIPSNQVGIFESSFDLFKDLNRAIQELKGFFLHGILHAVMETNGYSADEAGRLRVMTDAWYHVTRFGGYISSHIHSNATWSAVYMVDPGVHPDDRPAGGVLNFKDPRVTANMYLDPGNQQWRPPYHLGSVNYEMKPGDLLVFPSFIQHEVTPYFGEAPRITVAANCSFRWQDS</sequence>
<evidence type="ECO:0000313" key="2">
    <source>
        <dbReference type="Proteomes" id="UP001359886"/>
    </source>
</evidence>
<reference evidence="1 2" key="1">
    <citation type="submission" date="2024-02" db="EMBL/GenBank/DDBJ databases">
        <title>A novel Wenzhouxiangellaceae bacterium, isolated from coastal sediments.</title>
        <authorList>
            <person name="Du Z.-J."/>
            <person name="Ye Y.-Q."/>
            <person name="Zhang X.-Y."/>
        </authorList>
    </citation>
    <scope>NUCLEOTIDE SEQUENCE [LARGE SCALE GENOMIC DNA]</scope>
    <source>
        <strain evidence="1 2">CH-27</strain>
    </source>
</reference>
<name>A0AAW9RCC5_9GAMM</name>
<accession>A0AAW9RCC5</accession>
<proteinExistence type="predicted"/>
<organism evidence="1 2">
    <name type="scientific">Elongatibacter sediminis</name>
    <dbReference type="NCBI Taxonomy" id="3119006"/>
    <lineage>
        <taxon>Bacteria</taxon>
        <taxon>Pseudomonadati</taxon>
        <taxon>Pseudomonadota</taxon>
        <taxon>Gammaproteobacteria</taxon>
        <taxon>Chromatiales</taxon>
        <taxon>Wenzhouxiangellaceae</taxon>
        <taxon>Elongatibacter</taxon>
    </lineage>
</organism>
<dbReference type="Pfam" id="PF13759">
    <property type="entry name" value="2OG-FeII_Oxy_5"/>
    <property type="match status" value="1"/>
</dbReference>
<comment type="caution">
    <text evidence="1">The sequence shown here is derived from an EMBL/GenBank/DDBJ whole genome shotgun (WGS) entry which is preliminary data.</text>
</comment>
<gene>
    <name evidence="1" type="ORF">V3330_17870</name>
</gene>
<dbReference type="EMBL" id="JAZHOG010000014">
    <property type="protein sequence ID" value="MEJ8569500.1"/>
    <property type="molecule type" value="Genomic_DNA"/>
</dbReference>
<protein>
    <submittedName>
        <fullName evidence="1">2OG-Fe(II) oxygenase</fullName>
    </submittedName>
</protein>
<dbReference type="RefSeq" id="WP_354696823.1">
    <property type="nucleotide sequence ID" value="NZ_JAZHOG010000014.1"/>
</dbReference>
<dbReference type="InterPro" id="IPR012668">
    <property type="entry name" value="CHP02466"/>
</dbReference>